<name>A0ABV7VP92_9GAMM</name>
<sequence>MLNIVAIASSDMQTILILVNEIKNYSRLIAKKWQKPQKVPDLLIYCAAAQHKKAAVMRL</sequence>
<organism evidence="1 2">
    <name type="scientific">Bacterioplanoides pacificum</name>
    <dbReference type="NCBI Taxonomy" id="1171596"/>
    <lineage>
        <taxon>Bacteria</taxon>
        <taxon>Pseudomonadati</taxon>
        <taxon>Pseudomonadota</taxon>
        <taxon>Gammaproteobacteria</taxon>
        <taxon>Oceanospirillales</taxon>
        <taxon>Oceanospirillaceae</taxon>
        <taxon>Bacterioplanoides</taxon>
    </lineage>
</organism>
<proteinExistence type="predicted"/>
<reference evidence="2" key="1">
    <citation type="journal article" date="2019" name="Int. J. Syst. Evol. Microbiol.">
        <title>The Global Catalogue of Microorganisms (GCM) 10K type strain sequencing project: providing services to taxonomists for standard genome sequencing and annotation.</title>
        <authorList>
            <consortium name="The Broad Institute Genomics Platform"/>
            <consortium name="The Broad Institute Genome Sequencing Center for Infectious Disease"/>
            <person name="Wu L."/>
            <person name="Ma J."/>
        </authorList>
    </citation>
    <scope>NUCLEOTIDE SEQUENCE [LARGE SCALE GENOMIC DNA]</scope>
    <source>
        <strain evidence="2">KCTC 42424</strain>
    </source>
</reference>
<comment type="caution">
    <text evidence="1">The sequence shown here is derived from an EMBL/GenBank/DDBJ whole genome shotgun (WGS) entry which is preliminary data.</text>
</comment>
<gene>
    <name evidence="1" type="ORF">ACFOMG_00440</name>
</gene>
<accession>A0ABV7VP92</accession>
<dbReference type="RefSeq" id="WP_376864128.1">
    <property type="nucleotide sequence ID" value="NZ_JBHRYB010000001.1"/>
</dbReference>
<dbReference type="Proteomes" id="UP001595722">
    <property type="component" value="Unassembled WGS sequence"/>
</dbReference>
<protein>
    <submittedName>
        <fullName evidence="1">Uncharacterized protein</fullName>
    </submittedName>
</protein>
<evidence type="ECO:0000313" key="2">
    <source>
        <dbReference type="Proteomes" id="UP001595722"/>
    </source>
</evidence>
<dbReference type="EMBL" id="JBHRYB010000001">
    <property type="protein sequence ID" value="MFC3678576.1"/>
    <property type="molecule type" value="Genomic_DNA"/>
</dbReference>
<evidence type="ECO:0000313" key="1">
    <source>
        <dbReference type="EMBL" id="MFC3678576.1"/>
    </source>
</evidence>
<keyword evidence="2" id="KW-1185">Reference proteome</keyword>